<feature type="compositionally biased region" description="Pro residues" evidence="3">
    <location>
        <begin position="391"/>
        <end position="402"/>
    </location>
</feature>
<keyword evidence="1" id="KW-0378">Hydrolase</keyword>
<dbReference type="SUPFAM" id="SSF50969">
    <property type="entry name" value="YVTN repeat-like/Quinoprotein amine dehydrogenase"/>
    <property type="match status" value="1"/>
</dbReference>
<keyword evidence="2" id="KW-0119">Carbohydrate metabolism</keyword>
<evidence type="ECO:0000256" key="1">
    <source>
        <dbReference type="ARBA" id="ARBA00023295"/>
    </source>
</evidence>
<feature type="region of interest" description="Disordered" evidence="3">
    <location>
        <begin position="304"/>
        <end position="333"/>
    </location>
</feature>
<name>A0A934QVL6_9PSEU</name>
<accession>A0A934QVL6</accession>
<feature type="signal peptide" evidence="4">
    <location>
        <begin position="1"/>
        <end position="25"/>
    </location>
</feature>
<evidence type="ECO:0000313" key="7">
    <source>
        <dbReference type="Proteomes" id="UP000635245"/>
    </source>
</evidence>
<sequence>MNGTGVRRRLPLVALVAVCVGAVVAALTSANQPATGLQFVQEGHWVAHADLGLVFHVNGSAKTVDARAKVPGIEPGSQVVQGETSGYVVGDSRIIEFGKSSLTVERSLTPPTGERPVAVEAPGGPYLVYREAGTVVRLGDPAKTIPAGGQLADPVTTPDGTLWLHRVDTGVLCSLPSDADRISCPAAAPTGHDGALTVVGDGPAFVDTTDDTLRRVSGDGLGEKAMDLGFDVPGSAQVAPVDAAGKLAVLDGDAGRLHLVDTSGLDEGRSPGAPVTVSLPEGDFAPPTVSGNTVVLLDREGNSVFTYDGDGSRKETGEVPKETGDPRLTRGADSRVYVDGAEGEHVLVVDHDGALNEVPVVGEGDDEGEGSPQPPPDEPAPPQGEPERQPDPPPPPPPPPSNPDVVASDDTGAPEPPPEPTEEPAPPPAPPEPPPPPPPPPPPVPASPPGVPPGLAAPPQDGNVLVSWGEAPANGAAVTAYHVSWSSANGGGGATSLGGDGRSTVLSGLEQGVVYTVTVVAENSAGRGAPATTETLVPVEQEPVVTVERGRTETYDENCEAPVCGLMLVTMSGFAPNTDYTIVPDSSDPIYNNGGATWTTDSTGSVTFEAFHYGGVGDTVWVVVDGQYKSNEIVWVSG</sequence>
<feature type="region of interest" description="Disordered" evidence="3">
    <location>
        <begin position="348"/>
        <end position="467"/>
    </location>
</feature>
<dbReference type="Proteomes" id="UP000635245">
    <property type="component" value="Unassembled WGS sequence"/>
</dbReference>
<gene>
    <name evidence="6" type="ORF">JHE00_32530</name>
</gene>
<dbReference type="PRINTS" id="PR01217">
    <property type="entry name" value="PRICHEXTENSN"/>
</dbReference>
<keyword evidence="7" id="KW-1185">Reference proteome</keyword>
<dbReference type="EMBL" id="JAENJH010000013">
    <property type="protein sequence ID" value="MBK1789082.1"/>
    <property type="molecule type" value="Genomic_DNA"/>
</dbReference>
<reference evidence="6" key="1">
    <citation type="submission" date="2020-12" db="EMBL/GenBank/DDBJ databases">
        <title>Prauserella sp. ASG 168, a novel actinomycete isolated from cave rock.</title>
        <authorList>
            <person name="Suriyachadkun C."/>
        </authorList>
    </citation>
    <scope>NUCLEOTIDE SEQUENCE</scope>
    <source>
        <strain evidence="6">ASG 168</strain>
    </source>
</reference>
<proteinExistence type="predicted"/>
<dbReference type="SUPFAM" id="SSF49265">
    <property type="entry name" value="Fibronectin type III"/>
    <property type="match status" value="1"/>
</dbReference>
<dbReference type="InterPro" id="IPR003961">
    <property type="entry name" value="FN3_dom"/>
</dbReference>
<feature type="compositionally biased region" description="Pro residues" evidence="3">
    <location>
        <begin position="414"/>
        <end position="456"/>
    </location>
</feature>
<feature type="compositionally biased region" description="Pro residues" evidence="3">
    <location>
        <begin position="372"/>
        <end position="384"/>
    </location>
</feature>
<dbReference type="RefSeq" id="WP_200325654.1">
    <property type="nucleotide sequence ID" value="NZ_JAENJH010000013.1"/>
</dbReference>
<comment type="caution">
    <text evidence="6">The sequence shown here is derived from an EMBL/GenBank/DDBJ whole genome shotgun (WGS) entry which is preliminary data.</text>
</comment>
<dbReference type="SMART" id="SM00060">
    <property type="entry name" value="FN3"/>
    <property type="match status" value="1"/>
</dbReference>
<feature type="domain" description="Fibronectin type-III" evidence="5">
    <location>
        <begin position="448"/>
        <end position="542"/>
    </location>
</feature>
<keyword evidence="2" id="KW-0624">Polysaccharide degradation</keyword>
<dbReference type="GO" id="GO:0016798">
    <property type="term" value="F:hydrolase activity, acting on glycosyl bonds"/>
    <property type="evidence" value="ECO:0007669"/>
    <property type="project" value="UniProtKB-KW"/>
</dbReference>
<dbReference type="InterPro" id="IPR011044">
    <property type="entry name" value="Quino_amine_DH_bsu"/>
</dbReference>
<evidence type="ECO:0000256" key="2">
    <source>
        <dbReference type="ARBA" id="ARBA00023326"/>
    </source>
</evidence>
<evidence type="ECO:0000256" key="4">
    <source>
        <dbReference type="SAM" id="SignalP"/>
    </source>
</evidence>
<evidence type="ECO:0000256" key="3">
    <source>
        <dbReference type="SAM" id="MobiDB-lite"/>
    </source>
</evidence>
<dbReference type="GO" id="GO:0000272">
    <property type="term" value="P:polysaccharide catabolic process"/>
    <property type="evidence" value="ECO:0007669"/>
    <property type="project" value="UniProtKB-KW"/>
</dbReference>
<dbReference type="AlphaFoldDB" id="A0A934QVL6"/>
<dbReference type="CDD" id="cd00063">
    <property type="entry name" value="FN3"/>
    <property type="match status" value="1"/>
</dbReference>
<dbReference type="SUPFAM" id="SSF101447">
    <property type="entry name" value="Formin homology 2 domain (FH2 domain)"/>
    <property type="match status" value="1"/>
</dbReference>
<organism evidence="6 7">
    <name type="scientific">Prauserella cavernicola</name>
    <dbReference type="NCBI Taxonomy" id="2800127"/>
    <lineage>
        <taxon>Bacteria</taxon>
        <taxon>Bacillati</taxon>
        <taxon>Actinomycetota</taxon>
        <taxon>Actinomycetes</taxon>
        <taxon>Pseudonocardiales</taxon>
        <taxon>Pseudonocardiaceae</taxon>
        <taxon>Prauserella</taxon>
    </lineage>
</organism>
<keyword evidence="4" id="KW-0732">Signal</keyword>
<dbReference type="Gene3D" id="2.60.40.10">
    <property type="entry name" value="Immunoglobulins"/>
    <property type="match status" value="1"/>
</dbReference>
<dbReference type="InterPro" id="IPR036116">
    <property type="entry name" value="FN3_sf"/>
</dbReference>
<keyword evidence="1" id="KW-0326">Glycosidase</keyword>
<evidence type="ECO:0000259" key="5">
    <source>
        <dbReference type="PROSITE" id="PS50853"/>
    </source>
</evidence>
<dbReference type="Pfam" id="PF00041">
    <property type="entry name" value="fn3"/>
    <property type="match status" value="1"/>
</dbReference>
<evidence type="ECO:0000313" key="6">
    <source>
        <dbReference type="EMBL" id="MBK1789082.1"/>
    </source>
</evidence>
<dbReference type="InterPro" id="IPR013783">
    <property type="entry name" value="Ig-like_fold"/>
</dbReference>
<protein>
    <submittedName>
        <fullName evidence="6">Fibronectin type III domain-containing protein</fullName>
    </submittedName>
</protein>
<feature type="chain" id="PRO_5037137115" evidence="4">
    <location>
        <begin position="26"/>
        <end position="638"/>
    </location>
</feature>
<feature type="compositionally biased region" description="Basic and acidic residues" evidence="3">
    <location>
        <begin position="310"/>
        <end position="333"/>
    </location>
</feature>
<dbReference type="PROSITE" id="PS50853">
    <property type="entry name" value="FN3"/>
    <property type="match status" value="1"/>
</dbReference>